<dbReference type="RefSeq" id="WP_041977213.1">
    <property type="nucleotide sequence ID" value="NZ_CBXV010000007.1"/>
</dbReference>
<comment type="similarity">
    <text evidence="5">Belongs to the YicC/YloC family.</text>
</comment>
<organism evidence="8 9">
    <name type="scientific">Pyrinomonas methylaliphatogenes</name>
    <dbReference type="NCBI Taxonomy" id="454194"/>
    <lineage>
        <taxon>Bacteria</taxon>
        <taxon>Pseudomonadati</taxon>
        <taxon>Acidobacteriota</taxon>
        <taxon>Blastocatellia</taxon>
        <taxon>Blastocatellales</taxon>
        <taxon>Pyrinomonadaceae</taxon>
        <taxon>Pyrinomonas</taxon>
    </lineage>
</organism>
<protein>
    <submittedName>
        <fullName evidence="8">TIGR00255 family protein</fullName>
    </submittedName>
</protein>
<feature type="domain" description="Endoribonuclease YicC-like C-terminal" evidence="7">
    <location>
        <begin position="169"/>
        <end position="293"/>
    </location>
</feature>
<dbReference type="NCBIfam" id="TIGR00255">
    <property type="entry name" value="YicC/YloC family endoribonuclease"/>
    <property type="match status" value="1"/>
</dbReference>
<evidence type="ECO:0000313" key="8">
    <source>
        <dbReference type="EMBL" id="CDM66227.1"/>
    </source>
</evidence>
<dbReference type="GO" id="GO:0016787">
    <property type="term" value="F:hydrolase activity"/>
    <property type="evidence" value="ECO:0007669"/>
    <property type="project" value="UniProtKB-KW"/>
</dbReference>
<dbReference type="GO" id="GO:0004521">
    <property type="term" value="F:RNA endonuclease activity"/>
    <property type="evidence" value="ECO:0007669"/>
    <property type="project" value="InterPro"/>
</dbReference>
<dbReference type="STRING" id="454194.PYK22_02242"/>
<keyword evidence="9" id="KW-1185">Reference proteome</keyword>
<accession>A0A0B6WZS7</accession>
<evidence type="ECO:0000313" key="9">
    <source>
        <dbReference type="Proteomes" id="UP000031518"/>
    </source>
</evidence>
<proteinExistence type="inferred from homology"/>
<keyword evidence="2" id="KW-0540">Nuclease</keyword>
<dbReference type="Proteomes" id="UP000031518">
    <property type="component" value="Unassembled WGS sequence"/>
</dbReference>
<gene>
    <name evidence="8" type="ORF">PYK22_02242</name>
</gene>
<dbReference type="PANTHER" id="PTHR30636">
    <property type="entry name" value="UPF0701 PROTEIN YICC"/>
    <property type="match status" value="1"/>
</dbReference>
<evidence type="ECO:0000259" key="7">
    <source>
        <dbReference type="Pfam" id="PF08340"/>
    </source>
</evidence>
<dbReference type="InterPro" id="IPR005229">
    <property type="entry name" value="YicC/YloC-like"/>
</dbReference>
<evidence type="ECO:0000259" key="6">
    <source>
        <dbReference type="Pfam" id="PF03755"/>
    </source>
</evidence>
<dbReference type="InterPro" id="IPR013551">
    <property type="entry name" value="YicC-like_C"/>
</dbReference>
<dbReference type="AlphaFoldDB" id="A0A0B6WZS7"/>
<dbReference type="EMBL" id="CBXV010000007">
    <property type="protein sequence ID" value="CDM66227.1"/>
    <property type="molecule type" value="Genomic_DNA"/>
</dbReference>
<evidence type="ECO:0000256" key="3">
    <source>
        <dbReference type="ARBA" id="ARBA00022759"/>
    </source>
</evidence>
<feature type="domain" description="Endoribonuclease YicC-like N-terminal" evidence="6">
    <location>
        <begin position="1"/>
        <end position="152"/>
    </location>
</feature>
<dbReference type="Pfam" id="PF08340">
    <property type="entry name" value="YicC-like_C"/>
    <property type="match status" value="1"/>
</dbReference>
<evidence type="ECO:0000256" key="1">
    <source>
        <dbReference type="ARBA" id="ARBA00001968"/>
    </source>
</evidence>
<evidence type="ECO:0000256" key="2">
    <source>
        <dbReference type="ARBA" id="ARBA00022722"/>
    </source>
</evidence>
<name>A0A0B6WZS7_9BACT</name>
<dbReference type="Pfam" id="PF03755">
    <property type="entry name" value="YicC-like_N"/>
    <property type="match status" value="1"/>
</dbReference>
<reference evidence="8 9" key="1">
    <citation type="submission" date="2013-12" db="EMBL/GenBank/DDBJ databases">
        <authorList>
            <person name="Stott M."/>
        </authorList>
    </citation>
    <scope>NUCLEOTIDE SEQUENCE [LARGE SCALE GENOMIC DNA]</scope>
    <source>
        <strain evidence="8 9">K22</strain>
    </source>
</reference>
<sequence length="293" mass="32885">MKSMTGYGRGQAVGEELRVAVELKTVNNRFLDIQLRLSAEVAGAEPIIRRFIGERIARGRVEASINIERTGEIPYEINRPLLAGFLRAMHEIRREFSLAGEPDINVLARLPGALQPAPAILSEEAQRVIERALAQALDELDQMRAREGEALAREMNAHLDEIDKLIPLIEDMAADQVEIYRARLQRRVNELLSRAGFEAIELDHARLAQEVAYLAERSDITEEVARLKSHLGQFRSLLAEGGEVGKRLDFLLQELNREANTILSKATDLTIKEAGLAIKAEIEKLREQVQNVE</sequence>
<dbReference type="InterPro" id="IPR013527">
    <property type="entry name" value="YicC-like_N"/>
</dbReference>
<dbReference type="PANTHER" id="PTHR30636:SF3">
    <property type="entry name" value="UPF0701 PROTEIN YICC"/>
    <property type="match status" value="1"/>
</dbReference>
<evidence type="ECO:0000256" key="4">
    <source>
        <dbReference type="ARBA" id="ARBA00022801"/>
    </source>
</evidence>
<dbReference type="OrthoDB" id="9771229at2"/>
<comment type="cofactor">
    <cofactor evidence="1">
        <name>a divalent metal cation</name>
        <dbReference type="ChEBI" id="CHEBI:60240"/>
    </cofactor>
</comment>
<keyword evidence="4" id="KW-0378">Hydrolase</keyword>
<evidence type="ECO:0000256" key="5">
    <source>
        <dbReference type="ARBA" id="ARBA00035648"/>
    </source>
</evidence>
<reference evidence="8 9" key="2">
    <citation type="submission" date="2015-01" db="EMBL/GenBank/DDBJ databases">
        <title>Complete genome sequence of Pyrinomonas methylaliphatogenes type strain K22T.</title>
        <authorList>
            <person name="Lee K.C.Y."/>
            <person name="Power J.F."/>
            <person name="Dunfield P.F."/>
            <person name="Morgan X.C."/>
            <person name="Huttenhower C."/>
            <person name="Stott M.B."/>
        </authorList>
    </citation>
    <scope>NUCLEOTIDE SEQUENCE [LARGE SCALE GENOMIC DNA]</scope>
    <source>
        <strain evidence="8 9">K22</strain>
    </source>
</reference>
<keyword evidence="3" id="KW-0255">Endonuclease</keyword>